<feature type="transmembrane region" description="Helical" evidence="1">
    <location>
        <begin position="533"/>
        <end position="551"/>
    </location>
</feature>
<name>A0ABU2KIT2_9FLAO</name>
<feature type="transmembrane region" description="Helical" evidence="1">
    <location>
        <begin position="61"/>
        <end position="84"/>
    </location>
</feature>
<feature type="transmembrane region" description="Helical" evidence="1">
    <location>
        <begin position="105"/>
        <end position="134"/>
    </location>
</feature>
<dbReference type="RefSeq" id="WP_311401518.1">
    <property type="nucleotide sequence ID" value="NZ_JAVRBG010000006.1"/>
</dbReference>
<reference evidence="4" key="1">
    <citation type="submission" date="2023-07" db="EMBL/GenBank/DDBJ databases">
        <title>Isolating and identifying novel microbial strains from the Mariana Trench.</title>
        <authorList>
            <person name="Fu H."/>
        </authorList>
    </citation>
    <scope>NUCLEOTIDE SEQUENCE [LARGE SCALE GENOMIC DNA]</scope>
    <source>
        <strain evidence="4">T-y2</strain>
    </source>
</reference>
<comment type="caution">
    <text evidence="3">The sequence shown here is derived from an EMBL/GenBank/DDBJ whole genome shotgun (WGS) entry which is preliminary data.</text>
</comment>
<protein>
    <submittedName>
        <fullName evidence="3">M1 family aminopeptidase</fullName>
    </submittedName>
</protein>
<feature type="domain" description="Peptidase M1 membrane alanine aminopeptidase" evidence="2">
    <location>
        <begin position="927"/>
        <end position="1072"/>
    </location>
</feature>
<dbReference type="InterPro" id="IPR014782">
    <property type="entry name" value="Peptidase_M1_dom"/>
</dbReference>
<evidence type="ECO:0000313" key="4">
    <source>
        <dbReference type="Proteomes" id="UP001182991"/>
    </source>
</evidence>
<feature type="transmembrane region" description="Helical" evidence="1">
    <location>
        <begin position="407"/>
        <end position="435"/>
    </location>
</feature>
<feature type="transmembrane region" description="Helical" evidence="1">
    <location>
        <begin position="328"/>
        <end position="349"/>
    </location>
</feature>
<dbReference type="Pfam" id="PF01433">
    <property type="entry name" value="Peptidase_M1"/>
    <property type="match status" value="1"/>
</dbReference>
<keyword evidence="3" id="KW-0031">Aminopeptidase</keyword>
<feature type="transmembrane region" description="Helical" evidence="1">
    <location>
        <begin position="447"/>
        <end position="471"/>
    </location>
</feature>
<keyword evidence="4" id="KW-1185">Reference proteome</keyword>
<dbReference type="InterPro" id="IPR027268">
    <property type="entry name" value="Peptidase_M4/M1_CTD_sf"/>
</dbReference>
<keyword evidence="1" id="KW-0812">Transmembrane</keyword>
<evidence type="ECO:0000256" key="1">
    <source>
        <dbReference type="SAM" id="Phobius"/>
    </source>
</evidence>
<dbReference type="Gene3D" id="1.10.390.10">
    <property type="entry name" value="Neutral Protease Domain 2"/>
    <property type="match status" value="1"/>
</dbReference>
<evidence type="ECO:0000313" key="3">
    <source>
        <dbReference type="EMBL" id="MDT0294589.1"/>
    </source>
</evidence>
<feature type="transmembrane region" description="Helical" evidence="1">
    <location>
        <begin position="20"/>
        <end position="41"/>
    </location>
</feature>
<keyword evidence="3" id="KW-0378">Hydrolase</keyword>
<keyword evidence="1" id="KW-1133">Transmembrane helix</keyword>
<accession>A0ABU2KIT2</accession>
<keyword evidence="3" id="KW-0645">Protease</keyword>
<keyword evidence="1" id="KW-0472">Membrane</keyword>
<feature type="transmembrane region" description="Helical" evidence="1">
    <location>
        <begin position="248"/>
        <end position="267"/>
    </location>
</feature>
<proteinExistence type="predicted"/>
<feature type="transmembrane region" description="Helical" evidence="1">
    <location>
        <begin position="180"/>
        <end position="200"/>
    </location>
</feature>
<gene>
    <name evidence="3" type="ORF">RLT85_08075</name>
</gene>
<sequence>MFLKIFRFEFQYWLKKPLFYIYMALMLVLSTITMAGALGVFDANTVTVTGIRKINSSLGISNLLSGFNFLTYFLLPSIIGSSIYKDYKTDMYQVLFSYPFTKSQYLLVKFSSSFFISVLVVLCSLVGLIIGTFLPGVNTDLLIDFKLINFLQPFLLLIIPNLLFFGVIVFGVVTFSRNIFVGFVVVLILIILQGLAGNYLSDLDTKNIAALLDPMSGAAIRYETEYWTVAEQNTNLIPYQGHLLYNRLIWLAVSFIIFLGIFHSFAFQQNGISFSFLSKNKKRDVKRNFGGYHIRQVLKVQFNFSKKQYVKNLWRYSNFHLQFILKNWAFISIICAAILMLILMFAMGNQIQGTKTLPVTRMMIAMGKAGIGLFMIVLIFLFSGMLIHRAQISKMNELIDTTPQPTWMLIGAKFLAILKMIVVVLAATIMVSLLFQTYKGFYDYELGLYLFSYYFVEFINYIILALLAFFVHSLLKNYIVGFIVLLGLLILLSFFPMFGIQQQIFNFNEISSISYSDMDGFGHSLPLYYIYKLYWLFLGICMFIAGILYYHRGSTIGFKERRLIARKRFSNGYKLVVGLCLVLFVILGSYIYYINNIANEQLLGKESELARANYEKEFRHYKTMEHPRITATKINMQLYPNSRDYRLKAEFTLENKTDKPIDSIFLRKSKQVTQYRFSKATSLSVSNEIYDFDVLQLTESLLPGESMKLNFSMKNLPNTWFYDHSPVKHNGTFINNGFLPSFGYDKSYELSSDEIREKNDLGYKENFLSPHDPEALKNTYLSNEADWIDFEATISTSEDQIAIAPGYLVKEWQEGDRKFFTYKMEDKMLNFYNIMSAHYSVKEEMHDGIKLQIFYYPRHTYNLDRMLEGAKSGLTYYQKYYSDYQFRQLRIIEFPSTIGTFAQAFANTVPFSEGIGFIADVREEEEGEGVDYPFAVTAHEVAHQWWAHQVIGANAQGSTLMSESVAEYSSLKVLEKRYGELQMRRFLKEALDKYLSGRRYENQQEHSLLYNRNKPYIHYNKGSLVLYAISDYVGEEKFNAILSDYLNKVAFQEAPYTTSLEFANHLKTNMPDSLQYMVTDMIEYIRLYDNKMLDYKVTSLENGNYQVTIRAQVSKYESLDYGDSNYIDYENCSLTEEIHIPNEENTEVQSLPLKDYVEVGIFTTNEDGEEKVLYLEKHLIEKIENEWKIEVSKKPTEVGIDPYHKLIDRNSDDNTVLVK</sequence>
<dbReference type="GO" id="GO:0004177">
    <property type="term" value="F:aminopeptidase activity"/>
    <property type="evidence" value="ECO:0007669"/>
    <property type="project" value="UniProtKB-KW"/>
</dbReference>
<feature type="transmembrane region" description="Helical" evidence="1">
    <location>
        <begin position="154"/>
        <end position="173"/>
    </location>
</feature>
<feature type="transmembrane region" description="Helical" evidence="1">
    <location>
        <begin position="478"/>
        <end position="498"/>
    </location>
</feature>
<organism evidence="3 4">
    <name type="scientific">Mesonia ostreae</name>
    <dbReference type="NCBI Taxonomy" id="861110"/>
    <lineage>
        <taxon>Bacteria</taxon>
        <taxon>Pseudomonadati</taxon>
        <taxon>Bacteroidota</taxon>
        <taxon>Flavobacteriia</taxon>
        <taxon>Flavobacteriales</taxon>
        <taxon>Flavobacteriaceae</taxon>
        <taxon>Mesonia</taxon>
    </lineage>
</organism>
<dbReference type="Proteomes" id="UP001182991">
    <property type="component" value="Unassembled WGS sequence"/>
</dbReference>
<feature type="transmembrane region" description="Helical" evidence="1">
    <location>
        <begin position="369"/>
        <end position="387"/>
    </location>
</feature>
<dbReference type="SUPFAM" id="SSF55486">
    <property type="entry name" value="Metalloproteases ('zincins'), catalytic domain"/>
    <property type="match status" value="1"/>
</dbReference>
<feature type="transmembrane region" description="Helical" evidence="1">
    <location>
        <begin position="572"/>
        <end position="593"/>
    </location>
</feature>
<dbReference type="EMBL" id="JAVRBG010000006">
    <property type="protein sequence ID" value="MDT0294589.1"/>
    <property type="molecule type" value="Genomic_DNA"/>
</dbReference>
<evidence type="ECO:0000259" key="2">
    <source>
        <dbReference type="Pfam" id="PF01433"/>
    </source>
</evidence>